<protein>
    <recommendedName>
        <fullName evidence="5">Calcium-binding protein</fullName>
    </recommendedName>
</protein>
<feature type="signal peptide" evidence="2">
    <location>
        <begin position="1"/>
        <end position="21"/>
    </location>
</feature>
<evidence type="ECO:0000256" key="2">
    <source>
        <dbReference type="SAM" id="SignalP"/>
    </source>
</evidence>
<keyword evidence="4" id="KW-1185">Reference proteome</keyword>
<dbReference type="Pfam" id="PF07676">
    <property type="entry name" value="PD40"/>
    <property type="match status" value="1"/>
</dbReference>
<accession>A0ABX0DR99</accession>
<feature type="chain" id="PRO_5047110993" description="Calcium-binding protein" evidence="2">
    <location>
        <begin position="22"/>
        <end position="423"/>
    </location>
</feature>
<dbReference type="Proteomes" id="UP001518140">
    <property type="component" value="Unassembled WGS sequence"/>
</dbReference>
<keyword evidence="2" id="KW-0732">Signal</keyword>
<feature type="region of interest" description="Disordered" evidence="1">
    <location>
        <begin position="256"/>
        <end position="277"/>
    </location>
</feature>
<proteinExistence type="predicted"/>
<feature type="region of interest" description="Disordered" evidence="1">
    <location>
        <begin position="24"/>
        <end position="59"/>
    </location>
</feature>
<dbReference type="InterPro" id="IPR011659">
    <property type="entry name" value="WD40"/>
</dbReference>
<feature type="compositionally biased region" description="Low complexity" evidence="1">
    <location>
        <begin position="24"/>
        <end position="33"/>
    </location>
</feature>
<evidence type="ECO:0000313" key="4">
    <source>
        <dbReference type="Proteomes" id="UP001518140"/>
    </source>
</evidence>
<dbReference type="RefSeq" id="WP_165339890.1">
    <property type="nucleotide sequence ID" value="NZ_JAAKZX010000036.1"/>
</dbReference>
<dbReference type="InterPro" id="IPR011042">
    <property type="entry name" value="6-blade_b-propeller_TolB-like"/>
</dbReference>
<organism evidence="3 4">
    <name type="scientific">Streptomyces ureilyticus</name>
    <dbReference type="NCBI Taxonomy" id="1775131"/>
    <lineage>
        <taxon>Bacteria</taxon>
        <taxon>Bacillati</taxon>
        <taxon>Actinomycetota</taxon>
        <taxon>Actinomycetes</taxon>
        <taxon>Kitasatosporales</taxon>
        <taxon>Streptomycetaceae</taxon>
        <taxon>Streptomyces</taxon>
    </lineage>
</organism>
<reference evidence="3 4" key="1">
    <citation type="submission" date="2020-02" db="EMBL/GenBank/DDBJ databases">
        <title>Whole-genome analyses of novel actinobacteria.</title>
        <authorList>
            <person name="Sahin N."/>
            <person name="Tokatli A."/>
        </authorList>
    </citation>
    <scope>NUCLEOTIDE SEQUENCE [LARGE SCALE GENOMIC DNA]</scope>
    <source>
        <strain evidence="3 4">YC419</strain>
    </source>
</reference>
<dbReference type="Gene3D" id="2.120.10.30">
    <property type="entry name" value="TolB, C-terminal domain"/>
    <property type="match status" value="2"/>
</dbReference>
<sequence>MSRAMRAVSVAAIALSTIALSATTASSAPAPATERVTVSATGEQSNGGSGAPGLSADGRYAAFSSEGSNLVPGDTNGTSDSFLRDLRTGTVERVSVASDGTQGDGDVGGTDISGNGRYVIFASSSTNLVDWPGPSEARGTDVYVHDRRTGRTERVSTTPDGGSANAYGGFGISHDGRYVAFNAPRARMEAGQTSYHLGAYVADRRTGEVKRISTHDNPEWTVYSVRLSGSGRYVAYDIRHPRGGRSELRVHDRVTGTEEQANVNPSGDPSSNPVTGTDLSYDGRTIAFSSLDEGLTDDTTPATSYVFVRDLRTDTTRRVNHPEQGERALSSVSLSPDGRYVAYDYSVPVSDGEYGDNVFVRDLRTGTTQLATESLSGGKVTEDYGAPYAFSGNGKLLALVSTSAELVPGDTNGATDGFVRRLR</sequence>
<name>A0ABX0DR99_9ACTN</name>
<gene>
    <name evidence="3" type="ORF">G6048_14255</name>
</gene>
<evidence type="ECO:0000313" key="3">
    <source>
        <dbReference type="EMBL" id="NGO43274.1"/>
    </source>
</evidence>
<evidence type="ECO:0000256" key="1">
    <source>
        <dbReference type="SAM" id="MobiDB-lite"/>
    </source>
</evidence>
<evidence type="ECO:0008006" key="5">
    <source>
        <dbReference type="Google" id="ProtNLM"/>
    </source>
</evidence>
<comment type="caution">
    <text evidence="3">The sequence shown here is derived from an EMBL/GenBank/DDBJ whole genome shotgun (WGS) entry which is preliminary data.</text>
</comment>
<dbReference type="EMBL" id="JAAKZX010000036">
    <property type="protein sequence ID" value="NGO43274.1"/>
    <property type="molecule type" value="Genomic_DNA"/>
</dbReference>
<feature type="compositionally biased region" description="Polar residues" evidence="1">
    <location>
        <begin position="257"/>
        <end position="277"/>
    </location>
</feature>
<dbReference type="SUPFAM" id="SSF82171">
    <property type="entry name" value="DPP6 N-terminal domain-like"/>
    <property type="match status" value="1"/>
</dbReference>